<keyword evidence="10" id="KW-1185">Reference proteome</keyword>
<feature type="domain" description="RING-type" evidence="8">
    <location>
        <begin position="494"/>
        <end position="542"/>
    </location>
</feature>
<dbReference type="InterPro" id="IPR052480">
    <property type="entry name" value="RAPsyn"/>
</dbReference>
<dbReference type="PANTHER" id="PTHR46574">
    <property type="entry name" value="43 KDA RECEPTOR-ASSOCIATED PROTEIN OF THE SYNAPSE"/>
    <property type="match status" value="1"/>
</dbReference>
<dbReference type="STRING" id="7266.A0A3B0K4F4"/>
<dbReference type="InterPro" id="IPR001237">
    <property type="entry name" value="Postsynaptic"/>
</dbReference>
<evidence type="ECO:0000256" key="6">
    <source>
        <dbReference type="ARBA" id="ARBA00022833"/>
    </source>
</evidence>
<dbReference type="GO" id="GO:0043495">
    <property type="term" value="F:protein-membrane adaptor activity"/>
    <property type="evidence" value="ECO:0007669"/>
    <property type="project" value="InterPro"/>
</dbReference>
<keyword evidence="4 7" id="KW-0863">Zinc-finger</keyword>
<reference evidence="10" key="1">
    <citation type="submission" date="2018-01" db="EMBL/GenBank/DDBJ databases">
        <authorList>
            <person name="Alioto T."/>
            <person name="Alioto T."/>
        </authorList>
    </citation>
    <scope>NUCLEOTIDE SEQUENCE [LARGE SCALE GENOMIC DNA]</scope>
</reference>
<dbReference type="SUPFAM" id="SSF57850">
    <property type="entry name" value="RING/U-box"/>
    <property type="match status" value="1"/>
</dbReference>
<dbReference type="PROSITE" id="PS50089">
    <property type="entry name" value="ZF_RING_2"/>
    <property type="match status" value="1"/>
</dbReference>
<proteinExistence type="inferred from homology"/>
<dbReference type="PANTHER" id="PTHR46574:SF1">
    <property type="entry name" value="43 KDA RECEPTOR-ASSOCIATED PROTEIN OF THE SYNAPSE"/>
    <property type="match status" value="1"/>
</dbReference>
<evidence type="ECO:0000256" key="3">
    <source>
        <dbReference type="ARBA" id="ARBA00022737"/>
    </source>
</evidence>
<evidence type="ECO:0000256" key="1">
    <source>
        <dbReference type="ARBA" id="ARBA00007295"/>
    </source>
</evidence>
<dbReference type="FunFam" id="1.25.40.10:FF:000603">
    <property type="entry name" value="Uncharacterized protein, isoform A"/>
    <property type="match status" value="1"/>
</dbReference>
<comment type="similarity">
    <text evidence="1">Belongs to the RAPsyn family.</text>
</comment>
<dbReference type="AlphaFoldDB" id="A0A3B0K4F4"/>
<dbReference type="OrthoDB" id="10040854at2759"/>
<evidence type="ECO:0000256" key="4">
    <source>
        <dbReference type="ARBA" id="ARBA00022771"/>
    </source>
</evidence>
<dbReference type="InterPro" id="IPR011990">
    <property type="entry name" value="TPR-like_helical_dom_sf"/>
</dbReference>
<keyword evidence="6" id="KW-0862">Zinc</keyword>
<dbReference type="Gene3D" id="3.30.40.10">
    <property type="entry name" value="Zinc/RING finger domain, C3HC4 (zinc finger)"/>
    <property type="match status" value="1"/>
</dbReference>
<dbReference type="PRINTS" id="PR00217">
    <property type="entry name" value="POSTSYNAPTIC"/>
</dbReference>
<dbReference type="GO" id="GO:0005886">
    <property type="term" value="C:plasma membrane"/>
    <property type="evidence" value="ECO:0007669"/>
    <property type="project" value="TreeGrafter"/>
</dbReference>
<dbReference type="GO" id="GO:0005737">
    <property type="term" value="C:cytoplasm"/>
    <property type="evidence" value="ECO:0007669"/>
    <property type="project" value="UniProtKB-ARBA"/>
</dbReference>
<evidence type="ECO:0000256" key="5">
    <source>
        <dbReference type="ARBA" id="ARBA00022803"/>
    </source>
</evidence>
<dbReference type="GO" id="GO:0007271">
    <property type="term" value="P:synaptic transmission, cholinergic"/>
    <property type="evidence" value="ECO:0007669"/>
    <property type="project" value="TreeGrafter"/>
</dbReference>
<keyword evidence="2" id="KW-0479">Metal-binding</keyword>
<dbReference type="GO" id="GO:0008270">
    <property type="term" value="F:zinc ion binding"/>
    <property type="evidence" value="ECO:0007669"/>
    <property type="project" value="UniProtKB-KW"/>
</dbReference>
<dbReference type="GO" id="GO:0031594">
    <property type="term" value="C:neuromuscular junction"/>
    <property type="evidence" value="ECO:0007669"/>
    <property type="project" value="TreeGrafter"/>
</dbReference>
<dbReference type="InterPro" id="IPR013083">
    <property type="entry name" value="Znf_RING/FYVE/PHD"/>
</dbReference>
<keyword evidence="3" id="KW-0677">Repeat</keyword>
<evidence type="ECO:0000256" key="2">
    <source>
        <dbReference type="ARBA" id="ARBA00022723"/>
    </source>
</evidence>
<protein>
    <submittedName>
        <fullName evidence="9">Blast:43 kDa receptor-associated protein of the synapse homolog</fullName>
    </submittedName>
</protein>
<name>A0A3B0K4F4_DROGU</name>
<dbReference type="CDD" id="cd16478">
    <property type="entry name" value="RING-H2_Rapsyn"/>
    <property type="match status" value="1"/>
</dbReference>
<dbReference type="SUPFAM" id="SSF48452">
    <property type="entry name" value="TPR-like"/>
    <property type="match status" value="2"/>
</dbReference>
<dbReference type="GO" id="GO:1900075">
    <property type="term" value="P:positive regulation of neuromuscular synaptic transmission"/>
    <property type="evidence" value="ECO:0007669"/>
    <property type="project" value="TreeGrafter"/>
</dbReference>
<dbReference type="InterPro" id="IPR001841">
    <property type="entry name" value="Znf_RING"/>
</dbReference>
<keyword evidence="9" id="KW-0675">Receptor</keyword>
<dbReference type="Proteomes" id="UP000268350">
    <property type="component" value="Unassembled WGS sequence"/>
</dbReference>
<dbReference type="InterPro" id="IPR019568">
    <property type="entry name" value="Rapsyn_myristoylation/link_N"/>
</dbReference>
<evidence type="ECO:0000313" key="9">
    <source>
        <dbReference type="EMBL" id="SPP89025.1"/>
    </source>
</evidence>
<organism evidence="9 10">
    <name type="scientific">Drosophila guanche</name>
    <name type="common">Fruit fly</name>
    <dbReference type="NCBI Taxonomy" id="7266"/>
    <lineage>
        <taxon>Eukaryota</taxon>
        <taxon>Metazoa</taxon>
        <taxon>Ecdysozoa</taxon>
        <taxon>Arthropoda</taxon>
        <taxon>Hexapoda</taxon>
        <taxon>Insecta</taxon>
        <taxon>Pterygota</taxon>
        <taxon>Neoptera</taxon>
        <taxon>Endopterygota</taxon>
        <taxon>Diptera</taxon>
        <taxon>Brachycera</taxon>
        <taxon>Muscomorpha</taxon>
        <taxon>Ephydroidea</taxon>
        <taxon>Drosophilidae</taxon>
        <taxon>Drosophila</taxon>
        <taxon>Sophophora</taxon>
    </lineage>
</organism>
<dbReference type="FunFam" id="1.25.40.10:FF:000866">
    <property type="entry name" value="Uncharacterized protein, isoform A"/>
    <property type="match status" value="1"/>
</dbReference>
<evidence type="ECO:0000259" key="8">
    <source>
        <dbReference type="PROSITE" id="PS50089"/>
    </source>
</evidence>
<dbReference type="EMBL" id="OUUW01000017">
    <property type="protein sequence ID" value="SPP89025.1"/>
    <property type="molecule type" value="Genomic_DNA"/>
</dbReference>
<dbReference type="Gene3D" id="1.25.40.10">
    <property type="entry name" value="Tetratricopeptide repeat domain"/>
    <property type="match status" value="2"/>
</dbReference>
<dbReference type="Pfam" id="PF10579">
    <property type="entry name" value="Rapsyn_N"/>
    <property type="match status" value="1"/>
</dbReference>
<keyword evidence="5" id="KW-0802">TPR repeat</keyword>
<sequence length="657" mass="72253">MHVYLHMQISRYVYLEQDLTPLGYSLQGYRNNEITKKLAMSWESIASKDMLSIPPSQNLSATHLLASPDGSRYLLENSNDLCQLDESYSRVAGYGSSPDAGSRSLWTGHGLLPSGSVISCFLACHRGLRQYIAKRKIERGLHLYEQNNQTAAVRTWRSALKGTCRREDCFQLLGYLYQAHMDWGKFREAIEFGHQQLGISEELDSPNMRAETYLNLSRAHASLGGLERALSYARHSLYNECGTKCRSGLVHLTVARVYLEMGGFSRALEGLQGAHKIATAIGDPSLELQVYVALSELFGRLQDNDKSATYASKAYDLSRSLQLGDLNSCHHRAALLRMAASLRKQGELGDAQDYCKEATKLSLISGDQATYTRSIRVMGDIYRKKMDIDRAFRQYEQAMGTSASLGDRMAQMEAMDGAARCLETLRLQNKICNCRPLEFNTRLLEVASSIGAKLLVRKIRCRLALIYRALGDEDQYNTNFRLANQTDAALGLNCGACGELFGLQPGHLEALPCAHILHARCAHEILRRRDKNGPTRSCPACNKFLSSRLHLCGGGLVPGVGENESTDGGSAITVTLNANALSVDGLLTMKSEPLSAQSRSVNGSSIFCNINQTIPGIGIQNATLLSPKALYHSNLSLASLRASSLTIDSERNATSSV</sequence>
<evidence type="ECO:0000313" key="10">
    <source>
        <dbReference type="Proteomes" id="UP000268350"/>
    </source>
</evidence>
<dbReference type="GO" id="GO:0033130">
    <property type="term" value="F:acetylcholine receptor binding"/>
    <property type="evidence" value="ECO:0007669"/>
    <property type="project" value="InterPro"/>
</dbReference>
<gene>
    <name evidence="9" type="ORF">DGUA_6G019240</name>
</gene>
<evidence type="ECO:0000256" key="7">
    <source>
        <dbReference type="PROSITE-ProRule" id="PRU00175"/>
    </source>
</evidence>
<accession>A0A3B0K4F4</accession>